<sequence length="198" mass="21794">METRSSGLSFDGLPTTPHGLPLFKLAIASLKVLTGTMNLQPALDVSLEAKAVKFLESIDPQNQESAEGFIKTFGRTTDASSTKFTRSMVVLLSSPKLAIKTAAMKMLARLIVFYSENILLALLRADLIHQLITSLNPLSLSFADAVDIHISLIANIYNSVYLARPIDLPQLGIEDRDERQAVYEMVLQQVLVPSEHQQ</sequence>
<dbReference type="EMBL" id="JARBJD010000170">
    <property type="protein sequence ID" value="KAK2948689.1"/>
    <property type="molecule type" value="Genomic_DNA"/>
</dbReference>
<comment type="caution">
    <text evidence="1">The sequence shown here is derived from an EMBL/GenBank/DDBJ whole genome shotgun (WGS) entry which is preliminary data.</text>
</comment>
<dbReference type="Proteomes" id="UP001281761">
    <property type="component" value="Unassembled WGS sequence"/>
</dbReference>
<organism evidence="1 2">
    <name type="scientific">Blattamonas nauphoetae</name>
    <dbReference type="NCBI Taxonomy" id="2049346"/>
    <lineage>
        <taxon>Eukaryota</taxon>
        <taxon>Metamonada</taxon>
        <taxon>Preaxostyla</taxon>
        <taxon>Oxymonadida</taxon>
        <taxon>Blattamonas</taxon>
    </lineage>
</organism>
<protein>
    <submittedName>
        <fullName evidence="1">Uncharacterized protein</fullName>
    </submittedName>
</protein>
<evidence type="ECO:0000313" key="1">
    <source>
        <dbReference type="EMBL" id="KAK2948689.1"/>
    </source>
</evidence>
<reference evidence="1 2" key="1">
    <citation type="journal article" date="2022" name="bioRxiv">
        <title>Genomics of Preaxostyla Flagellates Illuminates Evolutionary Transitions and the Path Towards Mitochondrial Loss.</title>
        <authorList>
            <person name="Novak L.V.F."/>
            <person name="Treitli S.C."/>
            <person name="Pyrih J."/>
            <person name="Halakuc P."/>
            <person name="Pipaliya S.V."/>
            <person name="Vacek V."/>
            <person name="Brzon O."/>
            <person name="Soukal P."/>
            <person name="Eme L."/>
            <person name="Dacks J.B."/>
            <person name="Karnkowska A."/>
            <person name="Elias M."/>
            <person name="Hampl V."/>
        </authorList>
    </citation>
    <scope>NUCLEOTIDE SEQUENCE [LARGE SCALE GENOMIC DNA]</scope>
    <source>
        <strain evidence="1">NAU3</strain>
        <tissue evidence="1">Gut</tissue>
    </source>
</reference>
<proteinExistence type="predicted"/>
<gene>
    <name evidence="1" type="ORF">BLNAU_16327</name>
</gene>
<keyword evidence="2" id="KW-1185">Reference proteome</keyword>
<name>A0ABQ9XBD0_9EUKA</name>
<evidence type="ECO:0000313" key="2">
    <source>
        <dbReference type="Proteomes" id="UP001281761"/>
    </source>
</evidence>
<accession>A0ABQ9XBD0</accession>